<accession>A0A2W1GM94</accession>
<evidence type="ECO:0000313" key="3">
    <source>
        <dbReference type="EMBL" id="KAF7569477.1"/>
    </source>
</evidence>
<protein>
    <submittedName>
        <fullName evidence="3">Uncharacterized protein</fullName>
    </submittedName>
</protein>
<evidence type="ECO:0000313" key="5">
    <source>
        <dbReference type="Proteomes" id="UP000245464"/>
    </source>
</evidence>
<dbReference type="Proteomes" id="UP000245464">
    <property type="component" value="Chromosome 6"/>
</dbReference>
<reference evidence="4" key="2">
    <citation type="submission" date="2021-05" db="EMBL/GenBank/DDBJ databases">
        <authorList>
            <person name="Moolhuijzen P.M."/>
            <person name="Moffat C.S."/>
        </authorList>
    </citation>
    <scope>NUCLEOTIDE SEQUENCE</scope>
    <source>
        <strain evidence="4">86-124</strain>
    </source>
</reference>
<dbReference type="EMBL" id="NQIK02000006">
    <property type="protein sequence ID" value="KAF7569477.1"/>
    <property type="molecule type" value="Genomic_DNA"/>
</dbReference>
<feature type="coiled-coil region" evidence="1">
    <location>
        <begin position="99"/>
        <end position="129"/>
    </location>
</feature>
<organism evidence="3 5">
    <name type="scientific">Pyrenophora tritici-repentis</name>
    <dbReference type="NCBI Taxonomy" id="45151"/>
    <lineage>
        <taxon>Eukaryota</taxon>
        <taxon>Fungi</taxon>
        <taxon>Dikarya</taxon>
        <taxon>Ascomycota</taxon>
        <taxon>Pezizomycotina</taxon>
        <taxon>Dothideomycetes</taxon>
        <taxon>Pleosporomycetidae</taxon>
        <taxon>Pleosporales</taxon>
        <taxon>Pleosporineae</taxon>
        <taxon>Pleosporaceae</taxon>
        <taxon>Pyrenophora</taxon>
    </lineage>
</organism>
<dbReference type="Proteomes" id="UP000249757">
    <property type="component" value="Unassembled WGS sequence"/>
</dbReference>
<comment type="caution">
    <text evidence="3">The sequence shown here is derived from an EMBL/GenBank/DDBJ whole genome shotgun (WGS) entry which is preliminary data.</text>
</comment>
<sequence length="174" mass="19956">MSSQETIEDPTLYQHMLLANEFDDSIEVAEIEDNPHSIRSAIRTSESPLGCKEVSRDDEEDKGRKRGQPGHTADSAPHSKLEMVLLLVTQLDSHVTQLKERVEVTADSIEHIMKRLEELENDLTNGARKKEDPTQICQQEKGILKRVKEERDDGHQIVDCTRCRNKRARVTWEN</sequence>
<reference evidence="4" key="3">
    <citation type="journal article" date="2022" name="bioRxiv">
        <title>A global pangenome for the wheat fungal pathogen Pyrenophora tritici-repentis and prediction of effector protein structural homology.</title>
        <authorList>
            <person name="Moolhuijzen P."/>
            <person name="See P.T."/>
            <person name="Shi G."/>
            <person name="Powell H.R."/>
            <person name="Cockram J."/>
            <person name="Jorgensen L.N."/>
            <person name="Benslimane H."/>
            <person name="Strelkov S.E."/>
            <person name="Turner J."/>
            <person name="Liu Z."/>
            <person name="Moffat C.S."/>
        </authorList>
    </citation>
    <scope>NUCLEOTIDE SEQUENCE</scope>
    <source>
        <strain evidence="4">86-124</strain>
    </source>
</reference>
<evidence type="ECO:0000313" key="6">
    <source>
        <dbReference type="Proteomes" id="UP000249757"/>
    </source>
</evidence>
<evidence type="ECO:0000256" key="1">
    <source>
        <dbReference type="SAM" id="Coils"/>
    </source>
</evidence>
<name>A0A2W1GM94_9PLEO</name>
<gene>
    <name evidence="4" type="ORF">Ptr86124_010844</name>
    <name evidence="3" type="ORF">PtrM4_118920</name>
</gene>
<feature type="region of interest" description="Disordered" evidence="2">
    <location>
        <begin position="38"/>
        <end position="79"/>
    </location>
</feature>
<keyword evidence="1" id="KW-0175">Coiled coil</keyword>
<dbReference type="EMBL" id="NRDI02000017">
    <property type="protein sequence ID" value="KAI1510398.1"/>
    <property type="molecule type" value="Genomic_DNA"/>
</dbReference>
<reference evidence="3" key="1">
    <citation type="journal article" date="2018" name="BMC Genomics">
        <title>Comparative genomics of the wheat fungal pathogen Pyrenophora tritici-repentis reveals chromosomal variations and genome plasticity.</title>
        <authorList>
            <person name="Moolhuijzen P."/>
            <person name="See P.T."/>
            <person name="Hane J.K."/>
            <person name="Shi G."/>
            <person name="Liu Z."/>
            <person name="Oliver R.P."/>
            <person name="Moffat C.S."/>
        </authorList>
    </citation>
    <scope>NUCLEOTIDE SEQUENCE [LARGE SCALE GENOMIC DNA]</scope>
    <source>
        <strain evidence="3">M4</strain>
    </source>
</reference>
<reference evidence="6" key="4">
    <citation type="journal article" date="2022" name="Microb. Genom.">
        <title>A global pangenome for the wheat fungal pathogen Pyrenophora tritici-repentis and prediction of effector protein structural homology.</title>
        <authorList>
            <person name="Moolhuijzen P.M."/>
            <person name="See P.T."/>
            <person name="Shi G."/>
            <person name="Powell H.R."/>
            <person name="Cockram J."/>
            <person name="Jorgensen L.N."/>
            <person name="Benslimane H."/>
            <person name="Strelkov S.E."/>
            <person name="Turner J."/>
            <person name="Liu Z."/>
            <person name="Moffat C.S."/>
        </authorList>
    </citation>
    <scope>NUCLEOTIDE SEQUENCE [LARGE SCALE GENOMIC DNA]</scope>
</reference>
<keyword evidence="6" id="KW-1185">Reference proteome</keyword>
<dbReference type="AlphaFoldDB" id="A0A2W1GM94"/>
<evidence type="ECO:0000256" key="2">
    <source>
        <dbReference type="SAM" id="MobiDB-lite"/>
    </source>
</evidence>
<proteinExistence type="predicted"/>
<evidence type="ECO:0000313" key="4">
    <source>
        <dbReference type="EMBL" id="KAI1510398.1"/>
    </source>
</evidence>